<sequence length="127" mass="13961">MSVEVARAPEFINLCDCSLCRKSGGAWGYFTQAEVTISGVPTGYRRADADADEQFVEMHFCSACGTTTHWTLTENAEGDRVGVNVRIFDPAELEGVEVRTIDGLHWDGSAPPQHRRPPGAFGREIFL</sequence>
<dbReference type="SUPFAM" id="SSF51316">
    <property type="entry name" value="Mss4-like"/>
    <property type="match status" value="1"/>
</dbReference>
<dbReference type="Pfam" id="PF04828">
    <property type="entry name" value="GFA"/>
    <property type="match status" value="1"/>
</dbReference>
<keyword evidence="6" id="KW-1185">Reference proteome</keyword>
<keyword evidence="2" id="KW-0479">Metal-binding</keyword>
<evidence type="ECO:0000256" key="3">
    <source>
        <dbReference type="ARBA" id="ARBA00022833"/>
    </source>
</evidence>
<dbReference type="GO" id="GO:0046872">
    <property type="term" value="F:metal ion binding"/>
    <property type="evidence" value="ECO:0007669"/>
    <property type="project" value="UniProtKB-KW"/>
</dbReference>
<dbReference type="AlphaFoldDB" id="A0A6I4TIP4"/>
<dbReference type="PANTHER" id="PTHR28620:SF1">
    <property type="entry name" value="CENP-V_GFA DOMAIN-CONTAINING PROTEIN"/>
    <property type="match status" value="1"/>
</dbReference>
<dbReference type="InterPro" id="IPR052355">
    <property type="entry name" value="CENP-V-like"/>
</dbReference>
<name>A0A6I4TIP4_9SPHN</name>
<dbReference type="GO" id="GO:0016846">
    <property type="term" value="F:carbon-sulfur lyase activity"/>
    <property type="evidence" value="ECO:0007669"/>
    <property type="project" value="InterPro"/>
</dbReference>
<comment type="caution">
    <text evidence="5">The sequence shown here is derived from an EMBL/GenBank/DDBJ whole genome shotgun (WGS) entry which is preliminary data.</text>
</comment>
<dbReference type="RefSeq" id="WP_160594341.1">
    <property type="nucleotide sequence ID" value="NZ_WTYI01000001.1"/>
</dbReference>
<feature type="domain" description="CENP-V/GFA" evidence="4">
    <location>
        <begin position="1"/>
        <end position="107"/>
    </location>
</feature>
<organism evidence="5 6">
    <name type="scientific">Qipengyuania aquimaris</name>
    <dbReference type="NCBI Taxonomy" id="255984"/>
    <lineage>
        <taxon>Bacteria</taxon>
        <taxon>Pseudomonadati</taxon>
        <taxon>Pseudomonadota</taxon>
        <taxon>Alphaproteobacteria</taxon>
        <taxon>Sphingomonadales</taxon>
        <taxon>Erythrobacteraceae</taxon>
        <taxon>Qipengyuania</taxon>
    </lineage>
</organism>
<dbReference type="PROSITE" id="PS51891">
    <property type="entry name" value="CENP_V_GFA"/>
    <property type="match status" value="1"/>
</dbReference>
<proteinExistence type="inferred from homology"/>
<protein>
    <submittedName>
        <fullName evidence="5">Aldehyde-activating protein</fullName>
    </submittedName>
</protein>
<comment type="similarity">
    <text evidence="1">Belongs to the Gfa family.</text>
</comment>
<accession>A0A6I4TIP4</accession>
<gene>
    <name evidence="5" type="ORF">GRI34_00975</name>
</gene>
<evidence type="ECO:0000256" key="2">
    <source>
        <dbReference type="ARBA" id="ARBA00022723"/>
    </source>
</evidence>
<keyword evidence="3" id="KW-0862">Zinc</keyword>
<evidence type="ECO:0000313" key="5">
    <source>
        <dbReference type="EMBL" id="MXO94987.1"/>
    </source>
</evidence>
<reference evidence="5 6" key="1">
    <citation type="submission" date="2019-12" db="EMBL/GenBank/DDBJ databases">
        <title>Genomic-based taxomic classification of the family Erythrobacteraceae.</title>
        <authorList>
            <person name="Xu L."/>
        </authorList>
    </citation>
    <scope>NUCLEOTIDE SEQUENCE [LARGE SCALE GENOMIC DNA]</scope>
    <source>
        <strain evidence="5 6">JCM 12189</strain>
    </source>
</reference>
<dbReference type="Proteomes" id="UP000432727">
    <property type="component" value="Unassembled WGS sequence"/>
</dbReference>
<dbReference type="EMBL" id="WTYI01000001">
    <property type="protein sequence ID" value="MXO94987.1"/>
    <property type="molecule type" value="Genomic_DNA"/>
</dbReference>
<dbReference type="InterPro" id="IPR006913">
    <property type="entry name" value="CENP-V/GFA"/>
</dbReference>
<dbReference type="PANTHER" id="PTHR28620">
    <property type="entry name" value="CENTROMERE PROTEIN V"/>
    <property type="match status" value="1"/>
</dbReference>
<dbReference type="OrthoDB" id="9805575at2"/>
<evidence type="ECO:0000256" key="1">
    <source>
        <dbReference type="ARBA" id="ARBA00005495"/>
    </source>
</evidence>
<dbReference type="InterPro" id="IPR011057">
    <property type="entry name" value="Mss4-like_sf"/>
</dbReference>
<evidence type="ECO:0000313" key="6">
    <source>
        <dbReference type="Proteomes" id="UP000432727"/>
    </source>
</evidence>
<evidence type="ECO:0000259" key="4">
    <source>
        <dbReference type="PROSITE" id="PS51891"/>
    </source>
</evidence>
<dbReference type="Gene3D" id="2.170.150.70">
    <property type="match status" value="1"/>
</dbReference>